<comment type="caution">
    <text evidence="3">The sequence shown here is derived from an EMBL/GenBank/DDBJ whole genome shotgun (WGS) entry which is preliminary data.</text>
</comment>
<feature type="region of interest" description="Disordered" evidence="1">
    <location>
        <begin position="205"/>
        <end position="247"/>
    </location>
</feature>
<dbReference type="GO" id="GO:0010181">
    <property type="term" value="F:FMN binding"/>
    <property type="evidence" value="ECO:0007669"/>
    <property type="project" value="InterPro"/>
</dbReference>
<gene>
    <name evidence="3" type="ORF">C8J55DRAFT_520983</name>
</gene>
<dbReference type="InterPro" id="IPR024624">
    <property type="entry name" value="Pyridox_Oxase_Alr4036_FMN-bd"/>
</dbReference>
<dbReference type="PANTHER" id="PTHR28243">
    <property type="entry name" value="AGL049CP"/>
    <property type="match status" value="1"/>
</dbReference>
<dbReference type="EMBL" id="JANVFS010000028">
    <property type="protein sequence ID" value="KAJ4471784.1"/>
    <property type="molecule type" value="Genomic_DNA"/>
</dbReference>
<evidence type="ECO:0000256" key="1">
    <source>
        <dbReference type="SAM" id="MobiDB-lite"/>
    </source>
</evidence>
<name>A0A9W9DI61_9AGAR</name>
<proteinExistence type="predicted"/>
<reference evidence="3" key="2">
    <citation type="journal article" date="2023" name="Proc. Natl. Acad. Sci. U.S.A.">
        <title>A global phylogenomic analysis of the shiitake genus Lentinula.</title>
        <authorList>
            <person name="Sierra-Patev S."/>
            <person name="Min B."/>
            <person name="Naranjo-Ortiz M."/>
            <person name="Looney B."/>
            <person name="Konkel Z."/>
            <person name="Slot J.C."/>
            <person name="Sakamoto Y."/>
            <person name="Steenwyk J.L."/>
            <person name="Rokas A."/>
            <person name="Carro J."/>
            <person name="Camarero S."/>
            <person name="Ferreira P."/>
            <person name="Molpeceres G."/>
            <person name="Ruiz-Duenas F.J."/>
            <person name="Serrano A."/>
            <person name="Henrissat B."/>
            <person name="Drula E."/>
            <person name="Hughes K.W."/>
            <person name="Mata J.L."/>
            <person name="Ishikawa N.K."/>
            <person name="Vargas-Isla R."/>
            <person name="Ushijima S."/>
            <person name="Smith C.A."/>
            <person name="Donoghue J."/>
            <person name="Ahrendt S."/>
            <person name="Andreopoulos W."/>
            <person name="He G."/>
            <person name="LaButti K."/>
            <person name="Lipzen A."/>
            <person name="Ng V."/>
            <person name="Riley R."/>
            <person name="Sandor L."/>
            <person name="Barry K."/>
            <person name="Martinez A.T."/>
            <person name="Xiao Y."/>
            <person name="Gibbons J.G."/>
            <person name="Terashima K."/>
            <person name="Grigoriev I.V."/>
            <person name="Hibbett D."/>
        </authorList>
    </citation>
    <scope>NUCLEOTIDE SEQUENCE</scope>
    <source>
        <strain evidence="3">Sp2 HRB7682 ss15</strain>
    </source>
</reference>
<protein>
    <recommendedName>
        <fullName evidence="2">Pyridoxamine 5'-phosphate oxidase Alr4036 family FMN-binding domain-containing protein</fullName>
    </recommendedName>
</protein>
<organism evidence="3 4">
    <name type="scientific">Lentinula lateritia</name>
    <dbReference type="NCBI Taxonomy" id="40482"/>
    <lineage>
        <taxon>Eukaryota</taxon>
        <taxon>Fungi</taxon>
        <taxon>Dikarya</taxon>
        <taxon>Basidiomycota</taxon>
        <taxon>Agaricomycotina</taxon>
        <taxon>Agaricomycetes</taxon>
        <taxon>Agaricomycetidae</taxon>
        <taxon>Agaricales</taxon>
        <taxon>Marasmiineae</taxon>
        <taxon>Omphalotaceae</taxon>
        <taxon>Lentinula</taxon>
    </lineage>
</organism>
<reference evidence="3" key="1">
    <citation type="submission" date="2022-08" db="EMBL/GenBank/DDBJ databases">
        <authorList>
            <consortium name="DOE Joint Genome Institute"/>
            <person name="Min B."/>
            <person name="Riley R."/>
            <person name="Sierra-Patev S."/>
            <person name="Naranjo-Ortiz M."/>
            <person name="Looney B."/>
            <person name="Konkel Z."/>
            <person name="Slot J.C."/>
            <person name="Sakamoto Y."/>
            <person name="Steenwyk J.L."/>
            <person name="Rokas A."/>
            <person name="Carro J."/>
            <person name="Camarero S."/>
            <person name="Ferreira P."/>
            <person name="Molpeceres G."/>
            <person name="Ruiz-Duenas F.J."/>
            <person name="Serrano A."/>
            <person name="Henrissat B."/>
            <person name="Drula E."/>
            <person name="Hughes K.W."/>
            <person name="Mata J.L."/>
            <person name="Ishikawa N.K."/>
            <person name="Vargas-Isla R."/>
            <person name="Ushijima S."/>
            <person name="Smith C.A."/>
            <person name="Ahrendt S."/>
            <person name="Andreopoulos W."/>
            <person name="He G."/>
            <person name="Labutti K."/>
            <person name="Lipzen A."/>
            <person name="Ng V."/>
            <person name="Sandor L."/>
            <person name="Barry K."/>
            <person name="Martinez A.T."/>
            <person name="Xiao Y."/>
            <person name="Gibbons J.G."/>
            <person name="Terashima K."/>
            <person name="Hibbett D.S."/>
            <person name="Grigoriev I.V."/>
        </authorList>
    </citation>
    <scope>NUCLEOTIDE SEQUENCE</scope>
    <source>
        <strain evidence="3">Sp2 HRB7682 ss15</strain>
    </source>
</reference>
<evidence type="ECO:0000313" key="4">
    <source>
        <dbReference type="Proteomes" id="UP001150238"/>
    </source>
</evidence>
<evidence type="ECO:0000313" key="3">
    <source>
        <dbReference type="EMBL" id="KAJ4471784.1"/>
    </source>
</evidence>
<dbReference type="Pfam" id="PF12766">
    <property type="entry name" value="Pyridox_oxase_2"/>
    <property type="match status" value="1"/>
</dbReference>
<sequence length="297" mass="33364">MFAHIDSGRLLLSIPNDIISLLLSPTIIDSISSRLRLTAAHILTNSSVMSKKSPRWQSAINSALEKYEKSVVMQLASIDATSPIPHVRSHIFRSFLDPRSNPALPLILTTTDVRSPKTAQIIANPHVNIAWWIEGTQEQFRISGVASIIPSPQDPLYKQFIYSTTSSAVSSPNTGVAALSRENFDWEAKRKEVFKTMSAHMKASWCRPTPGSPLIGGQEEAKTWPERVDEPKDSDESDESEEEKKNRKNWDVALRNFALILVDPTEVDYVELGVFPNRRTLFNRSTQGIWKEQELVP</sequence>
<dbReference type="Proteomes" id="UP001150238">
    <property type="component" value="Unassembled WGS sequence"/>
</dbReference>
<feature type="compositionally biased region" description="Basic and acidic residues" evidence="1">
    <location>
        <begin position="219"/>
        <end position="231"/>
    </location>
</feature>
<dbReference type="AlphaFoldDB" id="A0A9W9DI61"/>
<dbReference type="InterPro" id="IPR012349">
    <property type="entry name" value="Split_barrel_FMN-bd"/>
</dbReference>
<dbReference type="PANTHER" id="PTHR28243:SF1">
    <property type="entry name" value="PYRIDOXAMINE 5'-PHOSPHATE OXIDASE ALR4036 FAMILY FMN-BINDING DOMAIN-CONTAINING PROTEIN"/>
    <property type="match status" value="1"/>
</dbReference>
<dbReference type="SUPFAM" id="SSF50475">
    <property type="entry name" value="FMN-binding split barrel"/>
    <property type="match status" value="1"/>
</dbReference>
<feature type="domain" description="Pyridoxamine 5'-phosphate oxidase Alr4036 family FMN-binding" evidence="2">
    <location>
        <begin position="54"/>
        <end position="149"/>
    </location>
</feature>
<dbReference type="Gene3D" id="2.30.110.10">
    <property type="entry name" value="Electron Transport, Fmn-binding Protein, Chain A"/>
    <property type="match status" value="1"/>
</dbReference>
<feature type="compositionally biased region" description="Acidic residues" evidence="1">
    <location>
        <begin position="232"/>
        <end position="241"/>
    </location>
</feature>
<evidence type="ECO:0000259" key="2">
    <source>
        <dbReference type="Pfam" id="PF12766"/>
    </source>
</evidence>
<accession>A0A9W9DI61</accession>